<dbReference type="PRINTS" id="PR01374">
    <property type="entry name" value="TONBPROTEIN"/>
</dbReference>
<feature type="region of interest" description="Disordered" evidence="11">
    <location>
        <begin position="49"/>
        <end position="209"/>
    </location>
</feature>
<feature type="compositionally biased region" description="Basic and acidic residues" evidence="11">
    <location>
        <begin position="70"/>
        <end position="82"/>
    </location>
</feature>
<evidence type="ECO:0000256" key="10">
    <source>
        <dbReference type="RuleBase" id="RU362123"/>
    </source>
</evidence>
<evidence type="ECO:0000256" key="9">
    <source>
        <dbReference type="ARBA" id="ARBA00023136"/>
    </source>
</evidence>
<evidence type="ECO:0000256" key="4">
    <source>
        <dbReference type="ARBA" id="ARBA00022475"/>
    </source>
</evidence>
<feature type="transmembrane region" description="Helical" evidence="10">
    <location>
        <begin position="6"/>
        <end position="27"/>
    </location>
</feature>
<dbReference type="Proteomes" id="UP000010816">
    <property type="component" value="Chromosome"/>
</dbReference>
<evidence type="ECO:0000256" key="5">
    <source>
        <dbReference type="ARBA" id="ARBA00022519"/>
    </source>
</evidence>
<dbReference type="PANTHER" id="PTHR33446">
    <property type="entry name" value="PROTEIN TONB-RELATED"/>
    <property type="match status" value="1"/>
</dbReference>
<dbReference type="EMBL" id="CP003051">
    <property type="protein sequence ID" value="AGA91223.1"/>
    <property type="molecule type" value="Genomic_DNA"/>
</dbReference>
<dbReference type="GO" id="GO:0098797">
    <property type="term" value="C:plasma membrane protein complex"/>
    <property type="evidence" value="ECO:0007669"/>
    <property type="project" value="TreeGrafter"/>
</dbReference>
<evidence type="ECO:0000313" key="13">
    <source>
        <dbReference type="EMBL" id="AGA91223.1"/>
    </source>
</evidence>
<protein>
    <recommendedName>
        <fullName evidence="10">Protein TonB</fullName>
    </recommendedName>
</protein>
<evidence type="ECO:0000313" key="14">
    <source>
        <dbReference type="Proteomes" id="UP000010816"/>
    </source>
</evidence>
<name>L0GWT4_9GAMM</name>
<feature type="compositionally biased region" description="Basic residues" evidence="11">
    <location>
        <begin position="133"/>
        <end position="155"/>
    </location>
</feature>
<keyword evidence="14" id="KW-1185">Reference proteome</keyword>
<dbReference type="RefSeq" id="WP_015281356.1">
    <property type="nucleotide sequence ID" value="NC_019940.1"/>
</dbReference>
<keyword evidence="7 10" id="KW-0653">Protein transport</keyword>
<dbReference type="AlphaFoldDB" id="L0GWT4"/>
<dbReference type="KEGG" id="tmb:Thimo_2496"/>
<dbReference type="InterPro" id="IPR051045">
    <property type="entry name" value="TonB-dependent_transducer"/>
</dbReference>
<dbReference type="OrthoDB" id="6077935at2"/>
<dbReference type="SUPFAM" id="SSF74653">
    <property type="entry name" value="TolA/TonB C-terminal domain"/>
    <property type="match status" value="1"/>
</dbReference>
<evidence type="ECO:0000256" key="8">
    <source>
        <dbReference type="ARBA" id="ARBA00022989"/>
    </source>
</evidence>
<dbReference type="GO" id="GO:0030288">
    <property type="term" value="C:outer membrane-bounded periplasmic space"/>
    <property type="evidence" value="ECO:0007669"/>
    <property type="project" value="InterPro"/>
</dbReference>
<evidence type="ECO:0000256" key="11">
    <source>
        <dbReference type="SAM" id="MobiDB-lite"/>
    </source>
</evidence>
<dbReference type="STRING" id="765912.Thimo_2496"/>
<dbReference type="InterPro" id="IPR037682">
    <property type="entry name" value="TonB_C"/>
</dbReference>
<evidence type="ECO:0000256" key="6">
    <source>
        <dbReference type="ARBA" id="ARBA00022692"/>
    </source>
</evidence>
<proteinExistence type="inferred from homology"/>
<keyword evidence="6 10" id="KW-0812">Transmembrane</keyword>
<dbReference type="PROSITE" id="PS52015">
    <property type="entry name" value="TONB_CTD"/>
    <property type="match status" value="1"/>
</dbReference>
<evidence type="ECO:0000256" key="3">
    <source>
        <dbReference type="ARBA" id="ARBA00022448"/>
    </source>
</evidence>
<feature type="compositionally biased region" description="Pro residues" evidence="11">
    <location>
        <begin position="100"/>
        <end position="112"/>
    </location>
</feature>
<dbReference type="HOGENOM" id="CLU_076333_2_1_6"/>
<keyword evidence="5 10" id="KW-0997">Cell inner membrane</keyword>
<dbReference type="Gene3D" id="3.30.1150.10">
    <property type="match status" value="1"/>
</dbReference>
<evidence type="ECO:0000256" key="1">
    <source>
        <dbReference type="ARBA" id="ARBA00004383"/>
    </source>
</evidence>
<keyword evidence="9 10" id="KW-0472">Membrane</keyword>
<gene>
    <name evidence="13" type="ORF">Thimo_2496</name>
</gene>
<feature type="compositionally biased region" description="Low complexity" evidence="11">
    <location>
        <begin position="89"/>
        <end position="99"/>
    </location>
</feature>
<dbReference type="eggNOG" id="COG0810">
    <property type="taxonomic scope" value="Bacteria"/>
</dbReference>
<sequence length="301" mass="31707">MENRPYHWLIALVVAGLAHATVALALVRTPPPEIARRVLIAIELGPGGGGDDAEQAGTGADGDGGAPVDHTAEDVLVDRLPDEPEPEQAQEPNTESATEPTPPAAVVPPVSKPLPAVVETPASRSKVVETPKPKPKVAQKPRPKPKPAVPRKPKPRVAAERPSAPKSAVNSWAGTGKLGPTARGNGGADKGDGKGSGSGKGKGSAKSPSRYYGQLAAWVNRHKRYPPSARRNRQTGTVRVTFTIDRNGRVLSKRIVASSGHAVLDKEVEAMLRRASPMPKLPKELGRSTLTLTLPVVFNLR</sequence>
<comment type="similarity">
    <text evidence="2 10">Belongs to the TonB family.</text>
</comment>
<dbReference type="InterPro" id="IPR003538">
    <property type="entry name" value="TonB"/>
</dbReference>
<evidence type="ECO:0000259" key="12">
    <source>
        <dbReference type="PROSITE" id="PS52015"/>
    </source>
</evidence>
<dbReference type="Pfam" id="PF03544">
    <property type="entry name" value="TonB_C"/>
    <property type="match status" value="1"/>
</dbReference>
<accession>L0GWT4</accession>
<dbReference type="GO" id="GO:0055085">
    <property type="term" value="P:transmembrane transport"/>
    <property type="evidence" value="ECO:0007669"/>
    <property type="project" value="InterPro"/>
</dbReference>
<keyword evidence="10" id="KW-0735">Signal-anchor</keyword>
<dbReference type="PANTHER" id="PTHR33446:SF2">
    <property type="entry name" value="PROTEIN TONB"/>
    <property type="match status" value="1"/>
</dbReference>
<keyword evidence="4 10" id="KW-1003">Cell membrane</keyword>
<comment type="function">
    <text evidence="10">Interacts with outer membrane receptor proteins that carry out high-affinity binding and energy dependent uptake into the periplasmic space of specific substrates. It could act to transduce energy from the cytoplasmic membrane to specific energy-requiring processes in the outer membrane, resulting in the release into the periplasm of ligands bound by these outer membrane proteins.</text>
</comment>
<dbReference type="NCBIfam" id="TIGR01352">
    <property type="entry name" value="tonB_Cterm"/>
    <property type="match status" value="1"/>
</dbReference>
<dbReference type="GO" id="GO:0015031">
    <property type="term" value="P:protein transport"/>
    <property type="evidence" value="ECO:0007669"/>
    <property type="project" value="UniProtKB-UniRule"/>
</dbReference>
<keyword evidence="3 10" id="KW-0813">Transport</keyword>
<reference evidence="13 14" key="1">
    <citation type="submission" date="2011-09" db="EMBL/GenBank/DDBJ databases">
        <title>Complete sequence of chromosome of Thioflavicoccus mobilis 8321.</title>
        <authorList>
            <consortium name="US DOE Joint Genome Institute"/>
            <person name="Lucas S."/>
            <person name="Han J."/>
            <person name="Lapidus A."/>
            <person name="Cheng J.-F."/>
            <person name="Goodwin L."/>
            <person name="Pitluck S."/>
            <person name="Peters L."/>
            <person name="Ovchinnikova G."/>
            <person name="Lu M."/>
            <person name="Detter J.C."/>
            <person name="Han C."/>
            <person name="Tapia R."/>
            <person name="Land M."/>
            <person name="Hauser L."/>
            <person name="Kyrpides N."/>
            <person name="Ivanova N."/>
            <person name="Pagani I."/>
            <person name="Vogl K."/>
            <person name="Liu Z."/>
            <person name="Imhoff J."/>
            <person name="Thiel V."/>
            <person name="Frigaard N.-U."/>
            <person name="Bryant D."/>
            <person name="Woyke T."/>
        </authorList>
    </citation>
    <scope>NUCLEOTIDE SEQUENCE [LARGE SCALE GENOMIC DNA]</scope>
    <source>
        <strain evidence="13 14">8321</strain>
    </source>
</reference>
<feature type="domain" description="TonB C-terminal" evidence="12">
    <location>
        <begin position="210"/>
        <end position="301"/>
    </location>
</feature>
<comment type="subcellular location">
    <subcellularLocation>
        <location evidence="1 10">Cell inner membrane</location>
        <topology evidence="1 10">Single-pass membrane protein</topology>
        <orientation evidence="1 10">Periplasmic side</orientation>
    </subcellularLocation>
</comment>
<keyword evidence="8 10" id="KW-1133">Transmembrane helix</keyword>
<organism evidence="13 14">
    <name type="scientific">Thioflavicoccus mobilis 8321</name>
    <dbReference type="NCBI Taxonomy" id="765912"/>
    <lineage>
        <taxon>Bacteria</taxon>
        <taxon>Pseudomonadati</taxon>
        <taxon>Pseudomonadota</taxon>
        <taxon>Gammaproteobacteria</taxon>
        <taxon>Chromatiales</taxon>
        <taxon>Chromatiaceae</taxon>
        <taxon>Thioflavicoccus</taxon>
    </lineage>
</organism>
<evidence type="ECO:0000256" key="7">
    <source>
        <dbReference type="ARBA" id="ARBA00022927"/>
    </source>
</evidence>
<feature type="compositionally biased region" description="Gly residues" evidence="11">
    <location>
        <begin position="184"/>
        <end position="202"/>
    </location>
</feature>
<dbReference type="InterPro" id="IPR006260">
    <property type="entry name" value="TonB/TolA_C"/>
</dbReference>
<dbReference type="PATRIC" id="fig|765912.4.peg.2449"/>
<dbReference type="GO" id="GO:0015891">
    <property type="term" value="P:siderophore transport"/>
    <property type="evidence" value="ECO:0007669"/>
    <property type="project" value="InterPro"/>
</dbReference>
<evidence type="ECO:0000256" key="2">
    <source>
        <dbReference type="ARBA" id="ARBA00006555"/>
    </source>
</evidence>
<dbReference type="GO" id="GO:0031992">
    <property type="term" value="F:energy transducer activity"/>
    <property type="evidence" value="ECO:0007669"/>
    <property type="project" value="InterPro"/>
</dbReference>